<dbReference type="RefSeq" id="WP_183607929.1">
    <property type="nucleotide sequence ID" value="NZ_JACHAZ010000001.1"/>
</dbReference>
<dbReference type="Proteomes" id="UP000538507">
    <property type="component" value="Unassembled WGS sequence"/>
</dbReference>
<evidence type="ECO:0000313" key="3">
    <source>
        <dbReference type="Proteomes" id="UP000538507"/>
    </source>
</evidence>
<dbReference type="Pfam" id="PF10988">
    <property type="entry name" value="DUF2807"/>
    <property type="match status" value="1"/>
</dbReference>
<gene>
    <name evidence="2" type="ORF">GGE16_003097</name>
</gene>
<evidence type="ECO:0000259" key="1">
    <source>
        <dbReference type="Pfam" id="PF10988"/>
    </source>
</evidence>
<feature type="domain" description="Putative auto-transporter adhesin head GIN" evidence="1">
    <location>
        <begin position="74"/>
        <end position="217"/>
    </location>
</feature>
<dbReference type="Gene3D" id="2.160.20.120">
    <property type="match status" value="1"/>
</dbReference>
<comment type="caution">
    <text evidence="2">The sequence shown here is derived from an EMBL/GenBank/DDBJ whole genome shotgun (WGS) entry which is preliminary data.</text>
</comment>
<reference evidence="2 3" key="1">
    <citation type="submission" date="2020-08" db="EMBL/GenBank/DDBJ databases">
        <title>Genomic Encyclopedia of Type Strains, Phase IV (KMG-V): Genome sequencing to study the core and pangenomes of soil and plant-associated prokaryotes.</title>
        <authorList>
            <person name="Whitman W."/>
        </authorList>
    </citation>
    <scope>NUCLEOTIDE SEQUENCE [LARGE SCALE GENOMIC DNA]</scope>
    <source>
        <strain evidence="2 3">SEMIA 415</strain>
    </source>
</reference>
<protein>
    <recommendedName>
        <fullName evidence="1">Putative auto-transporter adhesin head GIN domain-containing protein</fullName>
    </recommendedName>
</protein>
<evidence type="ECO:0000313" key="2">
    <source>
        <dbReference type="EMBL" id="MBB4291038.1"/>
    </source>
</evidence>
<dbReference type="InterPro" id="IPR021255">
    <property type="entry name" value="DUF2807"/>
</dbReference>
<dbReference type="AlphaFoldDB" id="A0AAE2MKF5"/>
<sequence length="234" mass="23907">MSRTLAFIATGGLIGAAAFLTLGTVLSGSGWASAAYLWNGGSTCEPASGTQQQVTLPVVADGKLAIDLPGTIHYQPGEKAEAVVSGDSALVNHLRIASGRLGLDCNPGWFASRLDIKLSGPAITRWDLLGNVDLTLSQINQPELEVNIKGSGNSSATGIADAVNLTISGSGDARFEGLIAKSATVTIRGSGNAKMTAQVDADVSISGNGNVELSGHPAMRRAEIRGSGRIVQVP</sequence>
<name>A0AAE2MKF5_RHILE</name>
<proteinExistence type="predicted"/>
<dbReference type="EMBL" id="JACIGO010000003">
    <property type="protein sequence ID" value="MBB4291038.1"/>
    <property type="molecule type" value="Genomic_DNA"/>
</dbReference>
<organism evidence="2 3">
    <name type="scientific">Rhizobium leguminosarum</name>
    <dbReference type="NCBI Taxonomy" id="384"/>
    <lineage>
        <taxon>Bacteria</taxon>
        <taxon>Pseudomonadati</taxon>
        <taxon>Pseudomonadota</taxon>
        <taxon>Alphaproteobacteria</taxon>
        <taxon>Hyphomicrobiales</taxon>
        <taxon>Rhizobiaceae</taxon>
        <taxon>Rhizobium/Agrobacterium group</taxon>
        <taxon>Rhizobium</taxon>
    </lineage>
</organism>
<accession>A0AAE2MKF5</accession>